<dbReference type="AlphaFoldDB" id="A0A0L6UMV2"/>
<evidence type="ECO:0000313" key="2">
    <source>
        <dbReference type="Proteomes" id="UP000037035"/>
    </source>
</evidence>
<reference evidence="1 2" key="1">
    <citation type="submission" date="2015-08" db="EMBL/GenBank/DDBJ databases">
        <title>Next Generation Sequencing and Analysis of the Genome of Puccinia sorghi L Schw, the Causal Agent of Maize Common Rust.</title>
        <authorList>
            <person name="Rochi L."/>
            <person name="Burguener G."/>
            <person name="Darino M."/>
            <person name="Turjanski A."/>
            <person name="Kreff E."/>
            <person name="Dieguez M.J."/>
            <person name="Sacco F."/>
        </authorList>
    </citation>
    <scope>NUCLEOTIDE SEQUENCE [LARGE SCALE GENOMIC DNA]</scope>
    <source>
        <strain evidence="1 2">RO10H11247</strain>
    </source>
</reference>
<protein>
    <submittedName>
        <fullName evidence="1">Uncharacterized protein</fullName>
    </submittedName>
</protein>
<accession>A0A0L6UMV2</accession>
<organism evidence="1 2">
    <name type="scientific">Puccinia sorghi</name>
    <dbReference type="NCBI Taxonomy" id="27349"/>
    <lineage>
        <taxon>Eukaryota</taxon>
        <taxon>Fungi</taxon>
        <taxon>Dikarya</taxon>
        <taxon>Basidiomycota</taxon>
        <taxon>Pucciniomycotina</taxon>
        <taxon>Pucciniomycetes</taxon>
        <taxon>Pucciniales</taxon>
        <taxon>Pucciniaceae</taxon>
        <taxon>Puccinia</taxon>
    </lineage>
</organism>
<evidence type="ECO:0000313" key="1">
    <source>
        <dbReference type="EMBL" id="KNZ49843.1"/>
    </source>
</evidence>
<keyword evidence="2" id="KW-1185">Reference proteome</keyword>
<sequence length="97" mass="11170">MPTIIPFCSVVRILWVVFEGDIGDGWFLVCTSTDFNFSAMYINKIFIESFLTPNCLFNFRWPKIIQLAQAITCHFLVCIKTQFPSKKLQLNCSLPAK</sequence>
<dbReference type="STRING" id="27349.A0A0L6UMV2"/>
<dbReference type="Proteomes" id="UP000037035">
    <property type="component" value="Unassembled WGS sequence"/>
</dbReference>
<dbReference type="VEuPathDB" id="FungiDB:VP01_474g2"/>
<name>A0A0L6UMV2_9BASI</name>
<gene>
    <name evidence="1" type="ORF">VP01_474g2</name>
</gene>
<dbReference type="EMBL" id="LAVV01009889">
    <property type="protein sequence ID" value="KNZ49843.1"/>
    <property type="molecule type" value="Genomic_DNA"/>
</dbReference>
<comment type="caution">
    <text evidence="1">The sequence shown here is derived from an EMBL/GenBank/DDBJ whole genome shotgun (WGS) entry which is preliminary data.</text>
</comment>
<proteinExistence type="predicted"/>